<evidence type="ECO:0000313" key="2">
    <source>
        <dbReference type="Proteomes" id="UP000030686"/>
    </source>
</evidence>
<dbReference type="OrthoDB" id="416344at2759"/>
<gene>
    <name evidence="1" type="ORF">PROQFM164_S02g003211</name>
</gene>
<sequence length="92" mass="10280">MAIQSVRSTPEALLEAPICSHPIPDASGKLAVYTQRGYSFKSHSAFAQIRVREMDTPRSWAITDNPHANYPRWLSRSEKAHLAGGHGKWAQH</sequence>
<keyword evidence="2" id="KW-1185">Reference proteome</keyword>
<reference evidence="1" key="1">
    <citation type="journal article" date="2014" name="Nat. Commun.">
        <title>Multiple recent horizontal transfers of a large genomic region in cheese making fungi.</title>
        <authorList>
            <person name="Cheeseman K."/>
            <person name="Ropars J."/>
            <person name="Renault P."/>
            <person name="Dupont J."/>
            <person name="Gouzy J."/>
            <person name="Branca A."/>
            <person name="Abraham A.L."/>
            <person name="Ceppi M."/>
            <person name="Conseiller E."/>
            <person name="Debuchy R."/>
            <person name="Malagnac F."/>
            <person name="Goarin A."/>
            <person name="Silar P."/>
            <person name="Lacoste S."/>
            <person name="Sallet E."/>
            <person name="Bensimon A."/>
            <person name="Giraud T."/>
            <person name="Brygoo Y."/>
        </authorList>
    </citation>
    <scope>NUCLEOTIDE SEQUENCE [LARGE SCALE GENOMIC DNA]</scope>
    <source>
        <strain evidence="1">FM164</strain>
    </source>
</reference>
<organism evidence="1 2">
    <name type="scientific">Penicillium roqueforti (strain FM164)</name>
    <dbReference type="NCBI Taxonomy" id="1365484"/>
    <lineage>
        <taxon>Eukaryota</taxon>
        <taxon>Fungi</taxon>
        <taxon>Dikarya</taxon>
        <taxon>Ascomycota</taxon>
        <taxon>Pezizomycotina</taxon>
        <taxon>Eurotiomycetes</taxon>
        <taxon>Eurotiomycetidae</taxon>
        <taxon>Eurotiales</taxon>
        <taxon>Aspergillaceae</taxon>
        <taxon>Penicillium</taxon>
    </lineage>
</organism>
<evidence type="ECO:0000313" key="1">
    <source>
        <dbReference type="EMBL" id="CDM33060.1"/>
    </source>
</evidence>
<proteinExistence type="predicted"/>
<protein>
    <submittedName>
        <fullName evidence="1">Genomic scaffold, ProqFM164S02</fullName>
    </submittedName>
</protein>
<accession>W6Q9G5</accession>
<dbReference type="STRING" id="1365484.W6Q9G5"/>
<name>W6Q9G5_PENRF</name>
<dbReference type="EMBL" id="HG792016">
    <property type="protein sequence ID" value="CDM33060.1"/>
    <property type="molecule type" value="Genomic_DNA"/>
</dbReference>
<dbReference type="AlphaFoldDB" id="W6Q9G5"/>
<dbReference type="Proteomes" id="UP000030686">
    <property type="component" value="Unassembled WGS sequence"/>
</dbReference>